<proteinExistence type="predicted"/>
<accession>A0A8K0FVW7</accession>
<comment type="caution">
    <text evidence="3">The sequence shown here is derived from an EMBL/GenBank/DDBJ whole genome shotgun (WGS) entry which is preliminary data.</text>
</comment>
<name>A0A8K0FVW7_IGNLU</name>
<gene>
    <name evidence="3" type="ORF">ILUMI_26554</name>
</gene>
<feature type="domain" description="HTH psq-type" evidence="2">
    <location>
        <begin position="142"/>
        <end position="175"/>
    </location>
</feature>
<dbReference type="Proteomes" id="UP000801492">
    <property type="component" value="Unassembled WGS sequence"/>
</dbReference>
<protein>
    <recommendedName>
        <fullName evidence="2">HTH psq-type domain-containing protein</fullName>
    </recommendedName>
</protein>
<evidence type="ECO:0000259" key="2">
    <source>
        <dbReference type="Pfam" id="PF05225"/>
    </source>
</evidence>
<evidence type="ECO:0000313" key="4">
    <source>
        <dbReference type="Proteomes" id="UP000801492"/>
    </source>
</evidence>
<organism evidence="3 4">
    <name type="scientific">Ignelater luminosus</name>
    <name type="common">Cucubano</name>
    <name type="synonym">Pyrophorus luminosus</name>
    <dbReference type="NCBI Taxonomy" id="2038154"/>
    <lineage>
        <taxon>Eukaryota</taxon>
        <taxon>Metazoa</taxon>
        <taxon>Ecdysozoa</taxon>
        <taxon>Arthropoda</taxon>
        <taxon>Hexapoda</taxon>
        <taxon>Insecta</taxon>
        <taxon>Pterygota</taxon>
        <taxon>Neoptera</taxon>
        <taxon>Endopterygota</taxon>
        <taxon>Coleoptera</taxon>
        <taxon>Polyphaga</taxon>
        <taxon>Elateriformia</taxon>
        <taxon>Elateroidea</taxon>
        <taxon>Elateridae</taxon>
        <taxon>Agrypninae</taxon>
        <taxon>Pyrophorini</taxon>
        <taxon>Ignelater</taxon>
    </lineage>
</organism>
<dbReference type="SUPFAM" id="SSF46689">
    <property type="entry name" value="Homeodomain-like"/>
    <property type="match status" value="1"/>
</dbReference>
<evidence type="ECO:0000256" key="1">
    <source>
        <dbReference type="ARBA" id="ARBA00004123"/>
    </source>
</evidence>
<dbReference type="OrthoDB" id="6742042at2759"/>
<dbReference type="GO" id="GO:0003677">
    <property type="term" value="F:DNA binding"/>
    <property type="evidence" value="ECO:0007669"/>
    <property type="project" value="InterPro"/>
</dbReference>
<comment type="subcellular location">
    <subcellularLocation>
        <location evidence="1">Nucleus</location>
    </subcellularLocation>
</comment>
<dbReference type="InterPro" id="IPR007889">
    <property type="entry name" value="HTH_Psq"/>
</dbReference>
<dbReference type="Pfam" id="PF05225">
    <property type="entry name" value="HTH_psq"/>
    <property type="match status" value="1"/>
</dbReference>
<sequence length="209" mass="23107">MLRAPVSGSAKRAPHADGFARGRKIKIWSSRIDDVTPLKMLFGKICDTLVKVVEDPSLNSEARHKANSLLMSVQNFKFISSIIRDGTLEGNNIGEEQCNIAKDRSMSKEGIIIIVGVKGQKEETEDKSENSKEETRSYKNYTDENLEEALRVVAEGETSMKAASQHYKIPFGKLNNKFHGKGAKKPGGQCVFTEEEETSFIHAAAKCAD</sequence>
<dbReference type="EMBL" id="VTPC01091116">
    <property type="protein sequence ID" value="KAF2879615.1"/>
    <property type="molecule type" value="Genomic_DNA"/>
</dbReference>
<dbReference type="GO" id="GO:0005634">
    <property type="term" value="C:nucleus"/>
    <property type="evidence" value="ECO:0007669"/>
    <property type="project" value="UniProtKB-SubCell"/>
</dbReference>
<dbReference type="AlphaFoldDB" id="A0A8K0FVW7"/>
<dbReference type="InterPro" id="IPR009057">
    <property type="entry name" value="Homeodomain-like_sf"/>
</dbReference>
<evidence type="ECO:0000313" key="3">
    <source>
        <dbReference type="EMBL" id="KAF2879615.1"/>
    </source>
</evidence>
<dbReference type="Gene3D" id="1.10.10.60">
    <property type="entry name" value="Homeodomain-like"/>
    <property type="match status" value="1"/>
</dbReference>
<reference evidence="3" key="1">
    <citation type="submission" date="2019-08" db="EMBL/GenBank/DDBJ databases">
        <title>The genome of the North American firefly Photinus pyralis.</title>
        <authorList>
            <consortium name="Photinus pyralis genome working group"/>
            <person name="Fallon T.R."/>
            <person name="Sander Lower S.E."/>
            <person name="Weng J.-K."/>
        </authorList>
    </citation>
    <scope>NUCLEOTIDE SEQUENCE</scope>
    <source>
        <strain evidence="3">TRF0915ILg1</strain>
        <tissue evidence="3">Whole body</tissue>
    </source>
</reference>
<keyword evidence="4" id="KW-1185">Reference proteome</keyword>